<proteinExistence type="predicted"/>
<name>A0A437M5H1_9SPHN</name>
<keyword evidence="2" id="KW-1185">Reference proteome</keyword>
<sequence>MIQDLLRDAAAAEQFSIDPAPVFERYAVTSGEAAMLEAGTIEAMTDLGVHPNLQMKYLRLRKGKATAQAGPLDVYLDRLLER</sequence>
<dbReference type="EMBL" id="SACN01000001">
    <property type="protein sequence ID" value="RVT92938.1"/>
    <property type="molecule type" value="Genomic_DNA"/>
</dbReference>
<organism evidence="1 2">
    <name type="scientific">Sphingomonas crocodyli</name>
    <dbReference type="NCBI Taxonomy" id="1979270"/>
    <lineage>
        <taxon>Bacteria</taxon>
        <taxon>Pseudomonadati</taxon>
        <taxon>Pseudomonadota</taxon>
        <taxon>Alphaproteobacteria</taxon>
        <taxon>Sphingomonadales</taxon>
        <taxon>Sphingomonadaceae</taxon>
        <taxon>Sphingomonas</taxon>
    </lineage>
</organism>
<evidence type="ECO:0000313" key="1">
    <source>
        <dbReference type="EMBL" id="RVT92938.1"/>
    </source>
</evidence>
<comment type="caution">
    <text evidence="1">The sequence shown here is derived from an EMBL/GenBank/DDBJ whole genome shotgun (WGS) entry which is preliminary data.</text>
</comment>
<dbReference type="RefSeq" id="WP_127741049.1">
    <property type="nucleotide sequence ID" value="NZ_SACN01000001.1"/>
</dbReference>
<dbReference type="Proteomes" id="UP000282971">
    <property type="component" value="Unassembled WGS sequence"/>
</dbReference>
<reference evidence="1 2" key="1">
    <citation type="submission" date="2019-01" db="EMBL/GenBank/DDBJ databases">
        <authorList>
            <person name="Chen W.-M."/>
        </authorList>
    </citation>
    <scope>NUCLEOTIDE SEQUENCE [LARGE SCALE GENOMIC DNA]</scope>
    <source>
        <strain evidence="1 2">CCP-7</strain>
    </source>
</reference>
<dbReference type="InterPro" id="IPR036622">
    <property type="entry name" value="LigA_sf"/>
</dbReference>
<gene>
    <name evidence="1" type="ORF">EOD43_03255</name>
</gene>
<evidence type="ECO:0008006" key="3">
    <source>
        <dbReference type="Google" id="ProtNLM"/>
    </source>
</evidence>
<dbReference type="OrthoDB" id="8943250at2"/>
<dbReference type="Gene3D" id="1.10.700.10">
    <property type="entry name" value="Dioxygenase LigAB, LigA subunit"/>
    <property type="match status" value="1"/>
</dbReference>
<dbReference type="AlphaFoldDB" id="A0A437M5H1"/>
<protein>
    <recommendedName>
        <fullName evidence="3">Extradiol ring-cleavage dioxygenase LigAB LigA subunit domain-containing protein</fullName>
    </recommendedName>
</protein>
<evidence type="ECO:0000313" key="2">
    <source>
        <dbReference type="Proteomes" id="UP000282971"/>
    </source>
</evidence>
<accession>A0A437M5H1</accession>